<dbReference type="SUPFAM" id="SSF52096">
    <property type="entry name" value="ClpP/crotonase"/>
    <property type="match status" value="1"/>
</dbReference>
<comment type="similarity">
    <text evidence="1">Belongs to the enoyl-CoA hydratase/isomerase family.</text>
</comment>
<evidence type="ECO:0000313" key="2">
    <source>
        <dbReference type="EMBL" id="RJF91923.1"/>
    </source>
</evidence>
<dbReference type="InterPro" id="IPR029045">
    <property type="entry name" value="ClpP/crotonase-like_dom_sf"/>
</dbReference>
<dbReference type="Gene3D" id="1.10.12.10">
    <property type="entry name" value="Lyase 2-enoyl-coa Hydratase, Chain A, domain 2"/>
    <property type="match status" value="1"/>
</dbReference>
<dbReference type="Proteomes" id="UP000265955">
    <property type="component" value="Unassembled WGS sequence"/>
</dbReference>
<keyword evidence="3" id="KW-1185">Reference proteome</keyword>
<dbReference type="InterPro" id="IPR014748">
    <property type="entry name" value="Enoyl-CoA_hydra_C"/>
</dbReference>
<accession>A0A3A3G1H4</accession>
<dbReference type="RefSeq" id="WP_119771821.1">
    <property type="nucleotide sequence ID" value="NZ_QYUO01000003.1"/>
</dbReference>
<proteinExistence type="inferred from homology"/>
<dbReference type="OrthoDB" id="9807606at2"/>
<dbReference type="Gene3D" id="3.90.226.10">
    <property type="entry name" value="2-enoyl-CoA Hydratase, Chain A, domain 1"/>
    <property type="match status" value="1"/>
</dbReference>
<protein>
    <submittedName>
        <fullName evidence="2">Enoyl-CoA hydratase</fullName>
    </submittedName>
</protein>
<name>A0A3A3G1H4_9BURK</name>
<organism evidence="2 3">
    <name type="scientific">Noviherbaspirillum saxi</name>
    <dbReference type="NCBI Taxonomy" id="2320863"/>
    <lineage>
        <taxon>Bacteria</taxon>
        <taxon>Pseudomonadati</taxon>
        <taxon>Pseudomonadota</taxon>
        <taxon>Betaproteobacteria</taxon>
        <taxon>Burkholderiales</taxon>
        <taxon>Oxalobacteraceae</taxon>
        <taxon>Noviherbaspirillum</taxon>
    </lineage>
</organism>
<dbReference type="InterPro" id="IPR001753">
    <property type="entry name" value="Enoyl-CoA_hydra/iso"/>
</dbReference>
<dbReference type="GO" id="GO:0003824">
    <property type="term" value="F:catalytic activity"/>
    <property type="evidence" value="ECO:0007669"/>
    <property type="project" value="UniProtKB-ARBA"/>
</dbReference>
<dbReference type="PANTHER" id="PTHR43459:SF1">
    <property type="entry name" value="EG:BACN32G11.4 PROTEIN"/>
    <property type="match status" value="1"/>
</dbReference>
<evidence type="ECO:0000313" key="3">
    <source>
        <dbReference type="Proteomes" id="UP000265955"/>
    </source>
</evidence>
<dbReference type="Pfam" id="PF00378">
    <property type="entry name" value="ECH_1"/>
    <property type="match status" value="1"/>
</dbReference>
<gene>
    <name evidence="2" type="ORF">D3871_24940</name>
</gene>
<dbReference type="EMBL" id="QYUO01000003">
    <property type="protein sequence ID" value="RJF91923.1"/>
    <property type="molecule type" value="Genomic_DNA"/>
</dbReference>
<evidence type="ECO:0000256" key="1">
    <source>
        <dbReference type="ARBA" id="ARBA00005254"/>
    </source>
</evidence>
<comment type="caution">
    <text evidence="2">The sequence shown here is derived from an EMBL/GenBank/DDBJ whole genome shotgun (WGS) entry which is preliminary data.</text>
</comment>
<reference evidence="3" key="1">
    <citation type="submission" date="2018-09" db="EMBL/GenBank/DDBJ databases">
        <authorList>
            <person name="Zhu H."/>
        </authorList>
    </citation>
    <scope>NUCLEOTIDE SEQUENCE [LARGE SCALE GENOMIC DNA]</scope>
    <source>
        <strain evidence="3">K1R23-30</strain>
    </source>
</reference>
<dbReference type="PANTHER" id="PTHR43459">
    <property type="entry name" value="ENOYL-COA HYDRATASE"/>
    <property type="match status" value="1"/>
</dbReference>
<sequence>MTESETPVLLRREGAVAWIILNRPANLNALDVPAAEALRACCAELAADSGVRAVVLKGAGKAFGVGGDLSALRTDSSATAAALIEPLHQAVRLLAEMNAPVIVSLHGAVAGGSLSLSMACDLALAADTAKFNLAYVNVAANCDVSGSWNLPRLVGLRNAMAIALLGESFDAQEALRLGLVNRVVPAAELDAATDALAKRLADGPTLAIGRMKRLMRQSFDNDLATQLDLERENFRASAATEDFAEALDAFFSKRPARFHGR</sequence>
<dbReference type="AlphaFoldDB" id="A0A3A3G1H4"/>
<dbReference type="CDD" id="cd06558">
    <property type="entry name" value="crotonase-like"/>
    <property type="match status" value="1"/>
</dbReference>